<proteinExistence type="predicted"/>
<reference evidence="1" key="1">
    <citation type="submission" date="2020-05" db="EMBL/GenBank/DDBJ databases">
        <title>Large-scale comparative analyses of tick genomes elucidate their genetic diversity and vector capacities.</title>
        <authorList>
            <person name="Jia N."/>
            <person name="Wang J."/>
            <person name="Shi W."/>
            <person name="Du L."/>
            <person name="Sun Y."/>
            <person name="Zhan W."/>
            <person name="Jiang J."/>
            <person name="Wang Q."/>
            <person name="Zhang B."/>
            <person name="Ji P."/>
            <person name="Sakyi L.B."/>
            <person name="Cui X."/>
            <person name="Yuan T."/>
            <person name="Jiang B."/>
            <person name="Yang W."/>
            <person name="Lam T.T.-Y."/>
            <person name="Chang Q."/>
            <person name="Ding S."/>
            <person name="Wang X."/>
            <person name="Zhu J."/>
            <person name="Ruan X."/>
            <person name="Zhao L."/>
            <person name="Wei J."/>
            <person name="Que T."/>
            <person name="Du C."/>
            <person name="Cheng J."/>
            <person name="Dai P."/>
            <person name="Han X."/>
            <person name="Huang E."/>
            <person name="Gao Y."/>
            <person name="Liu J."/>
            <person name="Shao H."/>
            <person name="Ye R."/>
            <person name="Li L."/>
            <person name="Wei W."/>
            <person name="Wang X."/>
            <person name="Wang C."/>
            <person name="Yang T."/>
            <person name="Huo Q."/>
            <person name="Li W."/>
            <person name="Guo W."/>
            <person name="Chen H."/>
            <person name="Zhou L."/>
            <person name="Ni X."/>
            <person name="Tian J."/>
            <person name="Zhou Y."/>
            <person name="Sheng Y."/>
            <person name="Liu T."/>
            <person name="Pan Y."/>
            <person name="Xia L."/>
            <person name="Li J."/>
            <person name="Zhao F."/>
            <person name="Cao W."/>
        </authorList>
    </citation>
    <scope>NUCLEOTIDE SEQUENCE</scope>
    <source>
        <strain evidence="1">Dsil-2018</strain>
    </source>
</reference>
<accession>A0ACB8DQR0</accession>
<dbReference type="Proteomes" id="UP000821865">
    <property type="component" value="Chromosome 10"/>
</dbReference>
<evidence type="ECO:0000313" key="2">
    <source>
        <dbReference type="Proteomes" id="UP000821865"/>
    </source>
</evidence>
<comment type="caution">
    <text evidence="1">The sequence shown here is derived from an EMBL/GenBank/DDBJ whole genome shotgun (WGS) entry which is preliminary data.</text>
</comment>
<gene>
    <name evidence="1" type="ORF">HPB49_017688</name>
</gene>
<protein>
    <submittedName>
        <fullName evidence="1">Uncharacterized protein</fullName>
    </submittedName>
</protein>
<dbReference type="EMBL" id="CM023479">
    <property type="protein sequence ID" value="KAH7974648.1"/>
    <property type="molecule type" value="Genomic_DNA"/>
</dbReference>
<keyword evidence="2" id="KW-1185">Reference proteome</keyword>
<sequence>MEYLIDPAKLFDVNPRRKDDHNNLECTFTLRHVNYGDRGGSPPSKKRKLKSYIPDARGWDWSAMADVLEEASEEVIHSVAPMLRRQLCIKCSVPLTSPESLINKLPAHAQQRRLWMAAAKGWDSETPRDEVLLGRPYECNIETPIEFKDPQLVDTYWKDLLLFLAGASLHHTTKRWEQETKNDTFQSLMLPQPVLWDGTPASPEQLRKAQLHDLENTSIEATERNNKWYANFQLKGQAYSTVSEEAGHPDGSYLRYAAEHHDMGHMPKTAFRGIMFSPSTVLRFQHGLHFRHLLNNEKTVKDDSSKIRCFVLKSNDKHKLGVDVQPLFEDEHSFVIAVNVLRMLVEYNCVETEKPERGDATFKTILPAVKKLRRVIFATDYYAFIEAMTLFPRNLNGKQAPYVSKSQWEEFQKLSESKTNDARVLYPNSYVEPHLQLRGQDDMTVLTSYKVLWTLENVDKHFNKVYMGVCTFRLEPYFLKDQMHISFTLGPTIAKACPTFTPTLTDMRSVVEVNLDTYAALKEQMTTYAENSVIEDDDTDSS</sequence>
<name>A0ACB8DQR0_DERSI</name>
<organism evidence="1 2">
    <name type="scientific">Dermacentor silvarum</name>
    <name type="common">Tick</name>
    <dbReference type="NCBI Taxonomy" id="543639"/>
    <lineage>
        <taxon>Eukaryota</taxon>
        <taxon>Metazoa</taxon>
        <taxon>Ecdysozoa</taxon>
        <taxon>Arthropoda</taxon>
        <taxon>Chelicerata</taxon>
        <taxon>Arachnida</taxon>
        <taxon>Acari</taxon>
        <taxon>Parasitiformes</taxon>
        <taxon>Ixodida</taxon>
        <taxon>Ixodoidea</taxon>
        <taxon>Ixodidae</taxon>
        <taxon>Rhipicephalinae</taxon>
        <taxon>Dermacentor</taxon>
    </lineage>
</organism>
<evidence type="ECO:0000313" key="1">
    <source>
        <dbReference type="EMBL" id="KAH7974648.1"/>
    </source>
</evidence>